<feature type="chain" id="PRO_5014322918" evidence="1">
    <location>
        <begin position="21"/>
        <end position="117"/>
    </location>
</feature>
<gene>
    <name evidence="2" type="ORF">TCAP_06359</name>
</gene>
<comment type="caution">
    <text evidence="2">The sequence shown here is derived from an EMBL/GenBank/DDBJ whole genome shotgun (WGS) entry which is preliminary data.</text>
</comment>
<dbReference type="EMBL" id="NRSZ01001056">
    <property type="protein sequence ID" value="PNY23699.1"/>
    <property type="molecule type" value="Genomic_DNA"/>
</dbReference>
<organism evidence="2 3">
    <name type="scientific">Tolypocladium capitatum</name>
    <dbReference type="NCBI Taxonomy" id="45235"/>
    <lineage>
        <taxon>Eukaryota</taxon>
        <taxon>Fungi</taxon>
        <taxon>Dikarya</taxon>
        <taxon>Ascomycota</taxon>
        <taxon>Pezizomycotina</taxon>
        <taxon>Sordariomycetes</taxon>
        <taxon>Hypocreomycetidae</taxon>
        <taxon>Hypocreales</taxon>
        <taxon>Ophiocordycipitaceae</taxon>
        <taxon>Tolypocladium</taxon>
    </lineage>
</organism>
<dbReference type="AlphaFoldDB" id="A0A2K3Q839"/>
<reference evidence="2 3" key="1">
    <citation type="submission" date="2017-08" db="EMBL/GenBank/DDBJ databases">
        <title>Harnessing the power of phylogenomics to disentangle the directionality and signatures of interkingdom host jumping in the parasitic fungal genus Tolypocladium.</title>
        <authorList>
            <person name="Quandt C.A."/>
            <person name="Patterson W."/>
            <person name="Spatafora J.W."/>
        </authorList>
    </citation>
    <scope>NUCLEOTIDE SEQUENCE [LARGE SCALE GENOMIC DNA]</scope>
    <source>
        <strain evidence="2 3">CBS 113982</strain>
    </source>
</reference>
<evidence type="ECO:0000313" key="3">
    <source>
        <dbReference type="Proteomes" id="UP000236621"/>
    </source>
</evidence>
<sequence>MVYKNCLVALVLSLTAAAVGVPNGVPIDERQSYIGSLCNSNNGVCEYTSTCRNLGGISVRNHCPGPSDVQCCESVLCNNGQGLCQYTGYFCDGIYLSEKCPGSSDYKCCVEGPNSGP</sequence>
<name>A0A2K3Q839_9HYPO</name>
<accession>A0A2K3Q839</accession>
<evidence type="ECO:0000313" key="2">
    <source>
        <dbReference type="EMBL" id="PNY23699.1"/>
    </source>
</evidence>
<dbReference type="Proteomes" id="UP000236621">
    <property type="component" value="Unassembled WGS sequence"/>
</dbReference>
<dbReference type="STRING" id="45235.A0A2K3Q839"/>
<dbReference type="OrthoDB" id="2251794at2759"/>
<feature type="signal peptide" evidence="1">
    <location>
        <begin position="1"/>
        <end position="20"/>
    </location>
</feature>
<protein>
    <submittedName>
        <fullName evidence="2">Uncharacterized protein</fullName>
    </submittedName>
</protein>
<evidence type="ECO:0000256" key="1">
    <source>
        <dbReference type="SAM" id="SignalP"/>
    </source>
</evidence>
<keyword evidence="3" id="KW-1185">Reference proteome</keyword>
<keyword evidence="1" id="KW-0732">Signal</keyword>
<proteinExistence type="predicted"/>